<proteinExistence type="inferred from homology"/>
<dbReference type="PANTHER" id="PTHR10353">
    <property type="entry name" value="GLYCOSYL HYDROLASE"/>
    <property type="match status" value="1"/>
</dbReference>
<gene>
    <name evidence="8" type="ORF">CNMCM5623_006069</name>
    <name evidence="9" type="ORF">CNMCM7691_006421</name>
</gene>
<evidence type="ECO:0000256" key="3">
    <source>
        <dbReference type="ARBA" id="ARBA00012744"/>
    </source>
</evidence>
<evidence type="ECO:0000313" key="9">
    <source>
        <dbReference type="EMBL" id="KAF7177935.1"/>
    </source>
</evidence>
<organism evidence="8 11">
    <name type="scientific">Aspergillus felis</name>
    <dbReference type="NCBI Taxonomy" id="1287682"/>
    <lineage>
        <taxon>Eukaryota</taxon>
        <taxon>Fungi</taxon>
        <taxon>Dikarya</taxon>
        <taxon>Ascomycota</taxon>
        <taxon>Pezizomycotina</taxon>
        <taxon>Eurotiomycetes</taxon>
        <taxon>Eurotiomycetidae</taxon>
        <taxon>Eurotiales</taxon>
        <taxon>Aspergillaceae</taxon>
        <taxon>Aspergillus</taxon>
        <taxon>Aspergillus subgen. Fumigati</taxon>
    </lineage>
</organism>
<dbReference type="AlphaFoldDB" id="A0A8H6PSZ6"/>
<dbReference type="GO" id="GO:0080079">
    <property type="term" value="F:cellobiose glucosidase activity"/>
    <property type="evidence" value="ECO:0007669"/>
    <property type="project" value="UniProtKB-ARBA"/>
</dbReference>
<evidence type="ECO:0000256" key="6">
    <source>
        <dbReference type="ARBA" id="ARBA00056775"/>
    </source>
</evidence>
<comment type="catalytic activity">
    <reaction evidence="1">
        <text>Hydrolysis of terminal, non-reducing beta-D-glucosyl residues with release of beta-D-glucose.</text>
        <dbReference type="EC" id="3.2.1.21"/>
    </reaction>
</comment>
<comment type="caution">
    <text evidence="8">The sequence shown here is derived from an EMBL/GenBank/DDBJ whole genome shotgun (WGS) entry which is preliminary data.</text>
</comment>
<dbReference type="Proteomes" id="UP000641853">
    <property type="component" value="Unassembled WGS sequence"/>
</dbReference>
<name>A0A8H6PSZ6_9EURO</name>
<sequence>MGSTTTSTLPPDFLWGFATASYQIEGAVDEDGRGPSIWDTFCKIPGKIAGGASGEVACDSYHRTHEDIALLKECGAKAYRFSISWSRVIPLGGRNDPVNEKGLQHYVKFVDDLLAAGITPLVTLFHWDLPDALDKRYGGLLNKEEFVADFANYARIMFNAFGSKVKYWITFNEPWCSSVLGYNVGQFAPGRTSDRTKSPVGDGSREPWIVGHNILVAHGAAVKIYREDFKPRDGGEIGITLNGDWAEPWDPENPADVKACDRKIEFAISWFADPIYHGKYPDSMIKQLGDRLPSWTSEDIALVHGSNDFYGMNHYCANYIKAKTGEPDPEDVAGNLEILLQNKNGEWIGPETQSPWLRPHPIGFRKLLKWLSDRYNQPKIYVTENGTSLRGENDLPVDQILNDEFRVQYFRDYIAAMADAYTLDGVNVRAYMAWSLMDNFEWAEGYETRFGVTFVDYENNQKRIPKKSAKVIREIFDQYIEKA</sequence>
<dbReference type="EC" id="3.2.1.21" evidence="3"/>
<dbReference type="EMBL" id="JACBAE010001371">
    <property type="protein sequence ID" value="KAF7160470.1"/>
    <property type="molecule type" value="Genomic_DNA"/>
</dbReference>
<evidence type="ECO:0000256" key="4">
    <source>
        <dbReference type="ARBA" id="ARBA00022801"/>
    </source>
</evidence>
<dbReference type="PRINTS" id="PR00131">
    <property type="entry name" value="GLHYDRLASE1"/>
</dbReference>
<dbReference type="GO" id="GO:0030245">
    <property type="term" value="P:cellulose catabolic process"/>
    <property type="evidence" value="ECO:0007669"/>
    <property type="project" value="UniProtKB-ARBA"/>
</dbReference>
<accession>A0A8H6PSZ6</accession>
<dbReference type="SUPFAM" id="SSF51445">
    <property type="entry name" value="(Trans)glycosidases"/>
    <property type="match status" value="1"/>
</dbReference>
<keyword evidence="4" id="KW-0378">Hydrolase</keyword>
<dbReference type="Proteomes" id="UP000654922">
    <property type="component" value="Unassembled WGS sequence"/>
</dbReference>
<dbReference type="PROSITE" id="PS00653">
    <property type="entry name" value="GLYCOSYL_HYDROL_F1_2"/>
    <property type="match status" value="1"/>
</dbReference>
<dbReference type="Pfam" id="PF00232">
    <property type="entry name" value="Glyco_hydro_1"/>
    <property type="match status" value="1"/>
</dbReference>
<comment type="similarity">
    <text evidence="2 7">Belongs to the glycosyl hydrolase 1 family.</text>
</comment>
<dbReference type="InterPro" id="IPR033132">
    <property type="entry name" value="GH_1_N_CS"/>
</dbReference>
<keyword evidence="10" id="KW-1185">Reference proteome</keyword>
<evidence type="ECO:0000256" key="2">
    <source>
        <dbReference type="ARBA" id="ARBA00010838"/>
    </source>
</evidence>
<comment type="function">
    <text evidence="6">Plays an important role in cellulose degradation. Shows hydrolytic activity against several glycosidic compounds.</text>
</comment>
<evidence type="ECO:0000313" key="11">
    <source>
        <dbReference type="Proteomes" id="UP000654922"/>
    </source>
</evidence>
<evidence type="ECO:0000256" key="1">
    <source>
        <dbReference type="ARBA" id="ARBA00000448"/>
    </source>
</evidence>
<evidence type="ECO:0000256" key="7">
    <source>
        <dbReference type="RuleBase" id="RU003690"/>
    </source>
</evidence>
<evidence type="ECO:0000313" key="10">
    <source>
        <dbReference type="Proteomes" id="UP000641853"/>
    </source>
</evidence>
<dbReference type="PANTHER" id="PTHR10353:SF36">
    <property type="entry name" value="LP05116P"/>
    <property type="match status" value="1"/>
</dbReference>
<dbReference type="FunFam" id="3.20.20.80:FF:000011">
    <property type="entry name" value="Cytosolic beta-glucosidase"/>
    <property type="match status" value="1"/>
</dbReference>
<reference evidence="8" key="1">
    <citation type="submission" date="2020-06" db="EMBL/GenBank/DDBJ databases">
        <title>Draft genome sequences of strains closely related to Aspergillus parafelis and Aspergillus hiratsukae.</title>
        <authorList>
            <person name="Dos Santos R.A.C."/>
            <person name="Rivero-Menendez O."/>
            <person name="Steenwyk J.L."/>
            <person name="Mead M.E."/>
            <person name="Goldman G.H."/>
            <person name="Alastruey-Izquierdo A."/>
            <person name="Rokas A."/>
        </authorList>
    </citation>
    <scope>NUCLEOTIDE SEQUENCE</scope>
    <source>
        <strain evidence="8">CNM-CM5623</strain>
        <strain evidence="9">CNM-CM7691</strain>
    </source>
</reference>
<keyword evidence="5" id="KW-0326">Glycosidase</keyword>
<evidence type="ECO:0000313" key="8">
    <source>
        <dbReference type="EMBL" id="KAF7160470.1"/>
    </source>
</evidence>
<protein>
    <recommendedName>
        <fullName evidence="3">beta-glucosidase</fullName>
        <ecNumber evidence="3">3.2.1.21</ecNumber>
    </recommendedName>
</protein>
<dbReference type="Gene3D" id="3.20.20.80">
    <property type="entry name" value="Glycosidases"/>
    <property type="match status" value="1"/>
</dbReference>
<evidence type="ECO:0000256" key="5">
    <source>
        <dbReference type="ARBA" id="ARBA00023295"/>
    </source>
</evidence>
<dbReference type="InterPro" id="IPR017853">
    <property type="entry name" value="GH"/>
</dbReference>
<dbReference type="EMBL" id="JACBAG010001889">
    <property type="protein sequence ID" value="KAF7177935.1"/>
    <property type="molecule type" value="Genomic_DNA"/>
</dbReference>
<dbReference type="InterPro" id="IPR001360">
    <property type="entry name" value="Glyco_hydro_1"/>
</dbReference>
<dbReference type="OrthoDB" id="65569at2759"/>